<proteinExistence type="inferred from homology"/>
<dbReference type="SUPFAM" id="SSF102114">
    <property type="entry name" value="Radical SAM enzymes"/>
    <property type="match status" value="1"/>
</dbReference>
<dbReference type="InterPro" id="IPR034457">
    <property type="entry name" value="Organic_radical-activating"/>
</dbReference>
<protein>
    <submittedName>
        <fullName evidence="12">Glycyl-radical enzyme activator family protein</fullName>
    </submittedName>
</protein>
<dbReference type="SFLD" id="SFLDS00029">
    <property type="entry name" value="Radical_SAM"/>
    <property type="match status" value="1"/>
</dbReference>
<dbReference type="InterPro" id="IPR017896">
    <property type="entry name" value="4Fe4S_Fe-S-bd"/>
</dbReference>
<reference evidence="12 13" key="1">
    <citation type="submission" date="2012-01" db="EMBL/GenBank/DDBJ databases">
        <title>Complete sequence of chromosome of Clostridium pasteurianum BC1.</title>
        <authorList>
            <consortium name="US DOE Joint Genome Institute"/>
            <person name="Lucas S."/>
            <person name="Han J."/>
            <person name="Lapidus A."/>
            <person name="Cheng J.-F."/>
            <person name="Goodwin L."/>
            <person name="Pitluck S."/>
            <person name="Peters L."/>
            <person name="Mikhailova N."/>
            <person name="Teshima H."/>
            <person name="Detter J.C."/>
            <person name="Han C."/>
            <person name="Tapia R."/>
            <person name="Land M."/>
            <person name="Hauser L."/>
            <person name="Kyrpides N."/>
            <person name="Ivanova N."/>
            <person name="Pagani I."/>
            <person name="Dunn J."/>
            <person name="Taghavi S."/>
            <person name="Francis A."/>
            <person name="van der Lelie D."/>
            <person name="Woyke T."/>
        </authorList>
    </citation>
    <scope>NUCLEOTIDE SEQUENCE [LARGE SCALE GENOMIC DNA]</scope>
    <source>
        <strain evidence="12 13">BC1</strain>
    </source>
</reference>
<dbReference type="PROSITE" id="PS51379">
    <property type="entry name" value="4FE4S_FER_2"/>
    <property type="match status" value="1"/>
</dbReference>
<dbReference type="InterPro" id="IPR001989">
    <property type="entry name" value="Radical_activat_CS"/>
</dbReference>
<dbReference type="PROSITE" id="PS01087">
    <property type="entry name" value="RADICAL_ACTIVATING"/>
    <property type="match status" value="1"/>
</dbReference>
<sequence>MKGLVFNIQRYSLHDGLGIRTVVFLKGCPLHCPWCCNPESQSFEIEKVKINNLCIHCKKCSHDVSECPTGAIVEFGRYMTVEEVVAEIKKDMIFYNTSGGGATISGGEASAQPQFTLELLKSLKKCGINTAIETCGQASMNNLLEVSKYLDFILFDLKIMDKTRAKKLLGADIELIKSNIRILVEKGTKVIPRIPLIPEYTMDSENIERIVKFVKELGLKEVHILRFHQYGSNKYEYIGKKYELKAIKPPSEDKIEKIKSQMEEEGLKIVVGGL</sequence>
<dbReference type="InterPro" id="IPR013785">
    <property type="entry name" value="Aldolase_TIM"/>
</dbReference>
<keyword evidence="3" id="KW-0004">4Fe-4S</keyword>
<name>R4KCL4_CLOPA</name>
<evidence type="ECO:0000256" key="6">
    <source>
        <dbReference type="ARBA" id="ARBA00023002"/>
    </source>
</evidence>
<dbReference type="EMBL" id="CP003261">
    <property type="protein sequence ID" value="AGK99421.1"/>
    <property type="molecule type" value="Genomic_DNA"/>
</dbReference>
<evidence type="ECO:0000256" key="9">
    <source>
        <dbReference type="ARBA" id="ARBA00047365"/>
    </source>
</evidence>
<dbReference type="InterPro" id="IPR012839">
    <property type="entry name" value="Organic_radical_activase"/>
</dbReference>
<dbReference type="RefSeq" id="WP_015617690.1">
    <property type="nucleotide sequence ID" value="NC_021182.1"/>
</dbReference>
<keyword evidence="5" id="KW-0479">Metal-binding</keyword>
<keyword evidence="6" id="KW-0560">Oxidoreductase</keyword>
<comment type="similarity">
    <text evidence="2">Belongs to the organic radical-activating enzymes family.</text>
</comment>
<dbReference type="InterPro" id="IPR040074">
    <property type="entry name" value="BssD/PflA/YjjW"/>
</dbReference>
<evidence type="ECO:0000256" key="3">
    <source>
        <dbReference type="ARBA" id="ARBA00022485"/>
    </source>
</evidence>
<evidence type="ECO:0000313" key="13">
    <source>
        <dbReference type="Proteomes" id="UP000013523"/>
    </source>
</evidence>
<evidence type="ECO:0000256" key="4">
    <source>
        <dbReference type="ARBA" id="ARBA00022691"/>
    </source>
</evidence>
<gene>
    <name evidence="12" type="ORF">Clopa_4735</name>
</gene>
<dbReference type="OrthoDB" id="9782387at2"/>
<keyword evidence="4" id="KW-0949">S-adenosyl-L-methionine</keyword>
<dbReference type="GO" id="GO:0051539">
    <property type="term" value="F:4 iron, 4 sulfur cluster binding"/>
    <property type="evidence" value="ECO:0007669"/>
    <property type="project" value="UniProtKB-KW"/>
</dbReference>
<dbReference type="AlphaFoldDB" id="R4KCL4"/>
<evidence type="ECO:0000256" key="7">
    <source>
        <dbReference type="ARBA" id="ARBA00023004"/>
    </source>
</evidence>
<dbReference type="PANTHER" id="PTHR30352">
    <property type="entry name" value="PYRUVATE FORMATE-LYASE-ACTIVATING ENZYME"/>
    <property type="match status" value="1"/>
</dbReference>
<dbReference type="SFLD" id="SFLDG01066">
    <property type="entry name" value="organic_radical-activating_enz"/>
    <property type="match status" value="1"/>
</dbReference>
<dbReference type="GO" id="GO:0046872">
    <property type="term" value="F:metal ion binding"/>
    <property type="evidence" value="ECO:0007669"/>
    <property type="project" value="UniProtKB-KW"/>
</dbReference>
<dbReference type="eggNOG" id="COG1180">
    <property type="taxonomic scope" value="Bacteria"/>
</dbReference>
<feature type="domain" description="4Fe-4S ferredoxin-type" evidence="10">
    <location>
        <begin position="46"/>
        <end position="78"/>
    </location>
</feature>
<dbReference type="SFLD" id="SFLDG01118">
    <property type="entry name" value="activating_enzymes__group_2"/>
    <property type="match status" value="1"/>
</dbReference>
<dbReference type="GO" id="GO:0016491">
    <property type="term" value="F:oxidoreductase activity"/>
    <property type="evidence" value="ECO:0007669"/>
    <property type="project" value="UniProtKB-KW"/>
</dbReference>
<dbReference type="Proteomes" id="UP000013523">
    <property type="component" value="Chromosome"/>
</dbReference>
<dbReference type="Pfam" id="PF04055">
    <property type="entry name" value="Radical_SAM"/>
    <property type="match status" value="1"/>
</dbReference>
<dbReference type="PANTHER" id="PTHR30352:SF4">
    <property type="entry name" value="PYRUVATE FORMATE-LYASE 2-ACTIVATING ENZYME"/>
    <property type="match status" value="1"/>
</dbReference>
<dbReference type="NCBIfam" id="NF007483">
    <property type="entry name" value="PRK10076.1"/>
    <property type="match status" value="1"/>
</dbReference>
<dbReference type="HOGENOM" id="CLU_058969_0_0_9"/>
<evidence type="ECO:0000256" key="8">
    <source>
        <dbReference type="ARBA" id="ARBA00023014"/>
    </source>
</evidence>
<keyword evidence="13" id="KW-1185">Reference proteome</keyword>
<dbReference type="NCBIfam" id="TIGR02494">
    <property type="entry name" value="PFLE_PFLC"/>
    <property type="match status" value="1"/>
</dbReference>
<accession>R4KCL4</accession>
<dbReference type="InterPro" id="IPR007197">
    <property type="entry name" value="rSAM"/>
</dbReference>
<dbReference type="KEGG" id="cpas:Clopa_4735"/>
<evidence type="ECO:0000256" key="1">
    <source>
        <dbReference type="ARBA" id="ARBA00001966"/>
    </source>
</evidence>
<evidence type="ECO:0000259" key="11">
    <source>
        <dbReference type="PROSITE" id="PS51918"/>
    </source>
</evidence>
<dbReference type="PROSITE" id="PS51918">
    <property type="entry name" value="RADICAL_SAM"/>
    <property type="match status" value="1"/>
</dbReference>
<feature type="domain" description="Radical SAM core" evidence="11">
    <location>
        <begin position="14"/>
        <end position="265"/>
    </location>
</feature>
<dbReference type="PIRSF" id="PIRSF000371">
    <property type="entry name" value="PFL_act_enz"/>
    <property type="match status" value="1"/>
</dbReference>
<dbReference type="InterPro" id="IPR058240">
    <property type="entry name" value="rSAM_sf"/>
</dbReference>
<dbReference type="STRING" id="86416.Clopa_4735"/>
<keyword evidence="7" id="KW-0408">Iron</keyword>
<comment type="catalytic activity">
    <reaction evidence="9">
        <text>glycyl-[protein] + reduced [flavodoxin] + S-adenosyl-L-methionine = glycin-2-yl radical-[protein] + semiquinone [flavodoxin] + 5'-deoxyadenosine + L-methionine + H(+)</text>
        <dbReference type="Rhea" id="RHEA:61976"/>
        <dbReference type="Rhea" id="RHEA-COMP:10622"/>
        <dbReference type="Rhea" id="RHEA-COMP:14480"/>
        <dbReference type="Rhea" id="RHEA-COMP:15993"/>
        <dbReference type="Rhea" id="RHEA-COMP:15994"/>
        <dbReference type="ChEBI" id="CHEBI:15378"/>
        <dbReference type="ChEBI" id="CHEBI:17319"/>
        <dbReference type="ChEBI" id="CHEBI:29947"/>
        <dbReference type="ChEBI" id="CHEBI:32722"/>
        <dbReference type="ChEBI" id="CHEBI:57618"/>
        <dbReference type="ChEBI" id="CHEBI:57844"/>
        <dbReference type="ChEBI" id="CHEBI:59789"/>
        <dbReference type="ChEBI" id="CHEBI:140311"/>
    </reaction>
</comment>
<keyword evidence="8" id="KW-0411">Iron-sulfur</keyword>
<evidence type="ECO:0000256" key="5">
    <source>
        <dbReference type="ARBA" id="ARBA00022723"/>
    </source>
</evidence>
<dbReference type="PATRIC" id="fig|86416.3.peg.4726"/>
<comment type="cofactor">
    <cofactor evidence="1">
        <name>[4Fe-4S] cluster</name>
        <dbReference type="ChEBI" id="CHEBI:49883"/>
    </cofactor>
</comment>
<evidence type="ECO:0000259" key="10">
    <source>
        <dbReference type="PROSITE" id="PS51379"/>
    </source>
</evidence>
<dbReference type="Gene3D" id="3.20.20.70">
    <property type="entry name" value="Aldolase class I"/>
    <property type="match status" value="1"/>
</dbReference>
<evidence type="ECO:0000313" key="12">
    <source>
        <dbReference type="EMBL" id="AGK99421.1"/>
    </source>
</evidence>
<evidence type="ECO:0000256" key="2">
    <source>
        <dbReference type="ARBA" id="ARBA00009777"/>
    </source>
</evidence>
<organism evidence="12 13">
    <name type="scientific">Clostridium pasteurianum BC1</name>
    <dbReference type="NCBI Taxonomy" id="86416"/>
    <lineage>
        <taxon>Bacteria</taxon>
        <taxon>Bacillati</taxon>
        <taxon>Bacillota</taxon>
        <taxon>Clostridia</taxon>
        <taxon>Eubacteriales</taxon>
        <taxon>Clostridiaceae</taxon>
        <taxon>Clostridium</taxon>
    </lineage>
</organism>